<reference evidence="2" key="2">
    <citation type="journal article" date="2013" name="PLoS Genet.">
        <title>Comparative genome structure, secondary metabolite, and effector coding capacity across Cochliobolus pathogens.</title>
        <authorList>
            <person name="Condon B.J."/>
            <person name="Leng Y."/>
            <person name="Wu D."/>
            <person name="Bushley K.E."/>
            <person name="Ohm R.A."/>
            <person name="Otillar R."/>
            <person name="Martin J."/>
            <person name="Schackwitz W."/>
            <person name="Grimwood J."/>
            <person name="MohdZainudin N."/>
            <person name="Xue C."/>
            <person name="Wang R."/>
            <person name="Manning V.A."/>
            <person name="Dhillon B."/>
            <person name="Tu Z.J."/>
            <person name="Steffenson B.J."/>
            <person name="Salamov A."/>
            <person name="Sun H."/>
            <person name="Lowry S."/>
            <person name="LaButti K."/>
            <person name="Han J."/>
            <person name="Copeland A."/>
            <person name="Lindquist E."/>
            <person name="Barry K."/>
            <person name="Schmutz J."/>
            <person name="Baker S.E."/>
            <person name="Ciuffetti L.M."/>
            <person name="Grigoriev I.V."/>
            <person name="Zhong S."/>
            <person name="Turgeon B.G."/>
        </authorList>
    </citation>
    <scope>NUCLEOTIDE SEQUENCE [LARGE SCALE GENOMIC DNA]</scope>
    <source>
        <strain evidence="2">ND90Pr / ATCC 201652</strain>
    </source>
</reference>
<keyword evidence="2" id="KW-1185">Reference proteome</keyword>
<dbReference type="GeneID" id="19138498"/>
<organism evidence="1 2">
    <name type="scientific">Cochliobolus sativus (strain ND90Pr / ATCC 201652)</name>
    <name type="common">Common root rot and spot blotch fungus</name>
    <name type="synonym">Bipolaris sorokiniana</name>
    <dbReference type="NCBI Taxonomy" id="665912"/>
    <lineage>
        <taxon>Eukaryota</taxon>
        <taxon>Fungi</taxon>
        <taxon>Dikarya</taxon>
        <taxon>Ascomycota</taxon>
        <taxon>Pezizomycotina</taxon>
        <taxon>Dothideomycetes</taxon>
        <taxon>Pleosporomycetidae</taxon>
        <taxon>Pleosporales</taxon>
        <taxon>Pleosporineae</taxon>
        <taxon>Pleosporaceae</taxon>
        <taxon>Bipolaris</taxon>
    </lineage>
</organism>
<protein>
    <recommendedName>
        <fullName evidence="3">Aminoglycoside phosphotransferase domain-containing protein</fullName>
    </recommendedName>
</protein>
<proteinExistence type="predicted"/>
<dbReference type="InterPro" id="IPR011009">
    <property type="entry name" value="Kinase-like_dom_sf"/>
</dbReference>
<dbReference type="HOGENOM" id="CLU_019189_9_1_1"/>
<evidence type="ECO:0008006" key="3">
    <source>
        <dbReference type="Google" id="ProtNLM"/>
    </source>
</evidence>
<dbReference type="eggNOG" id="ENOG502SHAC">
    <property type="taxonomic scope" value="Eukaryota"/>
</dbReference>
<accession>M2T5B8</accession>
<name>M2T5B8_COCSN</name>
<reference evidence="1 2" key="1">
    <citation type="journal article" date="2012" name="PLoS Pathog.">
        <title>Diverse lifestyles and strategies of plant pathogenesis encoded in the genomes of eighteen Dothideomycetes fungi.</title>
        <authorList>
            <person name="Ohm R.A."/>
            <person name="Feau N."/>
            <person name="Henrissat B."/>
            <person name="Schoch C.L."/>
            <person name="Horwitz B.A."/>
            <person name="Barry K.W."/>
            <person name="Condon B.J."/>
            <person name="Copeland A.C."/>
            <person name="Dhillon B."/>
            <person name="Glaser F."/>
            <person name="Hesse C.N."/>
            <person name="Kosti I."/>
            <person name="LaButti K."/>
            <person name="Lindquist E.A."/>
            <person name="Lucas S."/>
            <person name="Salamov A.A."/>
            <person name="Bradshaw R.E."/>
            <person name="Ciuffetti L."/>
            <person name="Hamelin R.C."/>
            <person name="Kema G.H.J."/>
            <person name="Lawrence C."/>
            <person name="Scott J.A."/>
            <person name="Spatafora J.W."/>
            <person name="Turgeon B.G."/>
            <person name="de Wit P.J.G.M."/>
            <person name="Zhong S."/>
            <person name="Goodwin S.B."/>
            <person name="Grigoriev I.V."/>
        </authorList>
    </citation>
    <scope>NUCLEOTIDE SEQUENCE [LARGE SCALE GENOMIC DNA]</scope>
    <source>
        <strain evidence="2">ND90Pr / ATCC 201652</strain>
    </source>
</reference>
<dbReference type="EMBL" id="KB445643">
    <property type="protein sequence ID" value="EMD64446.1"/>
    <property type="molecule type" value="Genomic_DNA"/>
</dbReference>
<dbReference type="AlphaFoldDB" id="M2T5B8"/>
<dbReference type="KEGG" id="bsc:COCSADRAFT_357429"/>
<dbReference type="RefSeq" id="XP_007700228.1">
    <property type="nucleotide sequence ID" value="XM_007702038.1"/>
</dbReference>
<evidence type="ECO:0000313" key="2">
    <source>
        <dbReference type="Proteomes" id="UP000016934"/>
    </source>
</evidence>
<dbReference type="STRING" id="665912.M2T5B8"/>
<dbReference type="PANTHER" id="PTHR36091">
    <property type="entry name" value="ALTERED INHERITANCE OF MITOCHONDRIA PROTEIN 9, MITOCHONDRIAL"/>
    <property type="match status" value="1"/>
</dbReference>
<dbReference type="OMA" id="RKRQLHY"/>
<dbReference type="GO" id="GO:0005739">
    <property type="term" value="C:mitochondrion"/>
    <property type="evidence" value="ECO:0007669"/>
    <property type="project" value="TreeGrafter"/>
</dbReference>
<evidence type="ECO:0000313" key="1">
    <source>
        <dbReference type="EMBL" id="EMD64446.1"/>
    </source>
</evidence>
<dbReference type="Proteomes" id="UP000016934">
    <property type="component" value="Unassembled WGS sequence"/>
</dbReference>
<dbReference type="InterPro" id="IPR051035">
    <property type="entry name" value="Mito_inheritance_9"/>
</dbReference>
<dbReference type="PANTHER" id="PTHR36091:SF2">
    <property type="entry name" value="AMINOGLYCOSIDE PHOSPHOTRANSFERASE DOMAIN-CONTAINING PROTEIN"/>
    <property type="match status" value="1"/>
</dbReference>
<sequence>MCDGFQFVGRIPYLSTEPRHLVVASEVATMNFLRLHDIPVPKIYDYSATPDNGAGTEYMFMELAHGKNLCDIWFDLSTKARITVVTKLVESESRLFSLTLSSKWVEVPIVDSACDGHFCIIPNTKLSLWHGKRLNIETDRGPYPAAALEAEAKKEISYLTKFGRPLHPFQRLHREIYGYQARSPSGHLIGNSTLVRPTMRHPDLQPNNIFASDDFSITSVIDWQHCTILPLFLQCGIPNSLQNYGDNISELLTLRGLPSNFELSENAKSHEVMLLRRRQLHFFYVVATASLNPTHHDALTDNFGTLRRKLFEHAGYPREGDIATLKNDLIYLTKKWDEVVASKSNTGDETSNPCPIAFSEDEVAECLRLNYAQLEADKSLRNCRDVIGIGTEGWVPVEQYDEIKQREQEFMAAVLEAADSEGEGQNILEHWMFDNFDEEEYS</sequence>
<gene>
    <name evidence="1" type="ORF">COCSADRAFT_357429</name>
</gene>
<dbReference type="OrthoDB" id="10003767at2759"/>
<dbReference type="SUPFAM" id="SSF56112">
    <property type="entry name" value="Protein kinase-like (PK-like)"/>
    <property type="match status" value="1"/>
</dbReference>